<dbReference type="Proteomes" id="UP000012960">
    <property type="component" value="Unplaced"/>
</dbReference>
<dbReference type="OrthoDB" id="531008at2759"/>
<dbReference type="PANTHER" id="PTHR47434:SF2">
    <property type="entry name" value="PROTEIN PTST HOMOLOG 3, CHLOROPLASTIC"/>
    <property type="match status" value="1"/>
</dbReference>
<dbReference type="InterPro" id="IPR014756">
    <property type="entry name" value="Ig_E-set"/>
</dbReference>
<dbReference type="Pfam" id="PF16561">
    <property type="entry name" value="AMPK1_CBM"/>
    <property type="match status" value="1"/>
</dbReference>
<keyword evidence="4" id="KW-1185">Reference proteome</keyword>
<reference evidence="3" key="1">
    <citation type="submission" date="2021-05" db="UniProtKB">
        <authorList>
            <consortium name="EnsemblPlants"/>
        </authorList>
    </citation>
    <scope>IDENTIFICATION</scope>
    <source>
        <strain evidence="3">subsp. malaccensis</strain>
    </source>
</reference>
<dbReference type="EnsemblPlants" id="Ma04_t31810.2">
    <property type="protein sequence ID" value="Ma04_p31810.2"/>
    <property type="gene ID" value="Ma04_g31810"/>
</dbReference>
<accession>A0A804IW86</accession>
<dbReference type="PANTHER" id="PTHR47434">
    <property type="entry name" value="PROTEIN PTST HOMOLOG 3, CHLOROPLASTIC"/>
    <property type="match status" value="1"/>
</dbReference>
<feature type="domain" description="AMP-activated protein kinase glycogen-binding" evidence="2">
    <location>
        <begin position="299"/>
        <end position="390"/>
    </location>
</feature>
<dbReference type="SUPFAM" id="SSF81296">
    <property type="entry name" value="E set domains"/>
    <property type="match status" value="1"/>
</dbReference>
<dbReference type="GO" id="GO:0009507">
    <property type="term" value="C:chloroplast"/>
    <property type="evidence" value="ECO:0000318"/>
    <property type="project" value="GO_Central"/>
</dbReference>
<dbReference type="Gramene" id="Ma04_t31810.2">
    <property type="protein sequence ID" value="Ma04_p31810.2"/>
    <property type="gene ID" value="Ma04_g31810"/>
</dbReference>
<protein>
    <recommendedName>
        <fullName evidence="2">AMP-activated protein kinase glycogen-binding domain-containing protein</fullName>
    </recommendedName>
</protein>
<proteinExistence type="predicted"/>
<evidence type="ECO:0000256" key="1">
    <source>
        <dbReference type="SAM" id="Coils"/>
    </source>
</evidence>
<dbReference type="GeneID" id="103982744"/>
<keyword evidence="1" id="KW-0175">Coiled coil</keyword>
<dbReference type="InParanoid" id="A0A804IW86"/>
<evidence type="ECO:0000259" key="2">
    <source>
        <dbReference type="Pfam" id="PF16561"/>
    </source>
</evidence>
<feature type="coiled-coil region" evidence="1">
    <location>
        <begin position="233"/>
        <end position="299"/>
    </location>
</feature>
<dbReference type="InterPro" id="IPR013783">
    <property type="entry name" value="Ig-like_fold"/>
</dbReference>
<dbReference type="GO" id="GO:0019252">
    <property type="term" value="P:starch biosynthetic process"/>
    <property type="evidence" value="ECO:0000318"/>
    <property type="project" value="GO_Central"/>
</dbReference>
<dbReference type="Gene3D" id="2.60.40.10">
    <property type="entry name" value="Immunoglobulins"/>
    <property type="match status" value="1"/>
</dbReference>
<name>A0A804IW86_MUSAM</name>
<organism evidence="3 4">
    <name type="scientific">Musa acuminata subsp. malaccensis</name>
    <name type="common">Wild banana</name>
    <name type="synonym">Musa malaccensis</name>
    <dbReference type="NCBI Taxonomy" id="214687"/>
    <lineage>
        <taxon>Eukaryota</taxon>
        <taxon>Viridiplantae</taxon>
        <taxon>Streptophyta</taxon>
        <taxon>Embryophyta</taxon>
        <taxon>Tracheophyta</taxon>
        <taxon>Spermatophyta</taxon>
        <taxon>Magnoliopsida</taxon>
        <taxon>Liliopsida</taxon>
        <taxon>Zingiberales</taxon>
        <taxon>Musaceae</taxon>
        <taxon>Musa</taxon>
    </lineage>
</organism>
<dbReference type="AlphaFoldDB" id="A0A804IW86"/>
<dbReference type="InterPro" id="IPR032640">
    <property type="entry name" value="AMPK1_CBM"/>
</dbReference>
<dbReference type="KEGG" id="mus:103982744"/>
<dbReference type="OMA" id="MAHPLHA"/>
<sequence length="397" mass="45562">MALAPWPSSLSHLAGDRRSFPSFRRSQELRLLWSSNPYLVRRSLAPCCSGEEFRRGRALKSKEEFCHELREFISATGLAENRVPSMKELCENGRKDLANIVRRRGYKVVTELLFNSNGENHSDKISEGRQRFIDAELYKAAGGQETKIHVSPYCTLRRSNRSMERDLVKSNGMVLTDNHVQVCDNSESSVDSLHIKAVKFRQTGELDTMEGEDCELYHDLASEIYEHDNQNEINRLKILLHQKKMELSQLKQQIDDEKLALSSLHARATVELGDIKRIVAEKDAELHAAEGNLNGLKEVRIDYWANGQIIEVAGSFNGWQHRVRMDHHPSSKHINPPGYRKPMLWSTVLWLYPGVYEIKFIVDGEWRIDSQWEIITSGGITNNVLRVDKLKAQKKLI</sequence>
<evidence type="ECO:0000313" key="4">
    <source>
        <dbReference type="Proteomes" id="UP000012960"/>
    </source>
</evidence>
<evidence type="ECO:0000313" key="3">
    <source>
        <dbReference type="EnsemblPlants" id="Ma04_p31810.2"/>
    </source>
</evidence>
<dbReference type="CDD" id="cd02859">
    <property type="entry name" value="E_set_AMPKbeta_like_N"/>
    <property type="match status" value="1"/>
</dbReference>